<keyword evidence="4" id="KW-0413">Isomerase</keyword>
<evidence type="ECO:0000256" key="4">
    <source>
        <dbReference type="ARBA" id="ARBA00023235"/>
    </source>
</evidence>
<evidence type="ECO:0000256" key="8">
    <source>
        <dbReference type="ARBA" id="ARBA00040626"/>
    </source>
</evidence>
<dbReference type="PROSITE" id="PS01129">
    <property type="entry name" value="PSI_RLU"/>
    <property type="match status" value="1"/>
</dbReference>
<keyword evidence="14" id="KW-1185">Reference proteome</keyword>
<evidence type="ECO:0000313" key="14">
    <source>
        <dbReference type="Proteomes" id="UP000006790"/>
    </source>
</evidence>
<dbReference type="Proteomes" id="UP000006790">
    <property type="component" value="Chromosome 4"/>
</dbReference>
<comment type="subcellular location">
    <subcellularLocation>
        <location evidence="1">Mitochondrion</location>
    </subcellularLocation>
</comment>
<dbReference type="OMA" id="CIITKIG"/>
<evidence type="ECO:0000256" key="10">
    <source>
        <dbReference type="ARBA" id="ARBA00041978"/>
    </source>
</evidence>
<accession>G8JTB0</accession>
<keyword evidence="3" id="KW-0496">Mitochondrion</keyword>
<dbReference type="GO" id="GO:0000455">
    <property type="term" value="P:enzyme-directed rRNA pseudouridine synthesis"/>
    <property type="evidence" value="ECO:0007669"/>
    <property type="project" value="EnsemblFungi"/>
</dbReference>
<evidence type="ECO:0000256" key="2">
    <source>
        <dbReference type="ARBA" id="ARBA00010876"/>
    </source>
</evidence>
<dbReference type="PANTHER" id="PTHR21600">
    <property type="entry name" value="MITOCHONDRIAL RNA PSEUDOURIDINE SYNTHASE"/>
    <property type="match status" value="1"/>
</dbReference>
<evidence type="ECO:0000256" key="11">
    <source>
        <dbReference type="ARBA" id="ARBA00042700"/>
    </source>
</evidence>
<dbReference type="InterPro" id="IPR050188">
    <property type="entry name" value="RluA_PseudoU_synthase"/>
</dbReference>
<dbReference type="GO" id="GO:0005739">
    <property type="term" value="C:mitochondrion"/>
    <property type="evidence" value="ECO:0007669"/>
    <property type="project" value="UniProtKB-SubCell"/>
</dbReference>
<dbReference type="Gene3D" id="3.30.2350.10">
    <property type="entry name" value="Pseudouridine synthase"/>
    <property type="match status" value="1"/>
</dbReference>
<dbReference type="STRING" id="931890.G8JTB0"/>
<dbReference type="OrthoDB" id="428658at2759"/>
<dbReference type="RefSeq" id="XP_003646080.1">
    <property type="nucleotide sequence ID" value="XM_003646032.1"/>
</dbReference>
<comment type="function">
    <text evidence="6">Pseudouridylate synthase responsible for the pseudouridine-2819 formation in mitochondrial 21S rRNA. May modulate the efficiency or the fidelity of the mitochondrial translation machinery.</text>
</comment>
<dbReference type="EC" id="5.4.99.43" evidence="7"/>
<evidence type="ECO:0000259" key="12">
    <source>
        <dbReference type="Pfam" id="PF00849"/>
    </source>
</evidence>
<dbReference type="GO" id="GO:0004730">
    <property type="term" value="F:pseudouridylate synthase activity"/>
    <property type="evidence" value="ECO:0007669"/>
    <property type="project" value="EnsemblFungi"/>
</dbReference>
<dbReference type="InParanoid" id="G8JTB0"/>
<evidence type="ECO:0000256" key="3">
    <source>
        <dbReference type="ARBA" id="ARBA00023128"/>
    </source>
</evidence>
<dbReference type="InterPro" id="IPR020103">
    <property type="entry name" value="PsdUridine_synth_cat_dom_sf"/>
</dbReference>
<evidence type="ECO:0000313" key="13">
    <source>
        <dbReference type="EMBL" id="AET39263.1"/>
    </source>
</evidence>
<dbReference type="eggNOG" id="KOG1919">
    <property type="taxonomic scope" value="Eukaryota"/>
</dbReference>
<comment type="similarity">
    <text evidence="2">Belongs to the pseudouridine synthase RluA family.</text>
</comment>
<dbReference type="GO" id="GO:0160143">
    <property type="term" value="F:21S rRNA pseudouridine(2819) synthase activity"/>
    <property type="evidence" value="ECO:0007669"/>
    <property type="project" value="UniProtKB-EC"/>
</dbReference>
<dbReference type="Pfam" id="PF00849">
    <property type="entry name" value="PseudoU_synth_2"/>
    <property type="match status" value="1"/>
</dbReference>
<dbReference type="HOGENOM" id="CLU_081037_0_0_1"/>
<dbReference type="AlphaFoldDB" id="G8JTB0"/>
<dbReference type="InterPro" id="IPR006224">
    <property type="entry name" value="PsdUridine_synth_RluA-like_CS"/>
</dbReference>
<dbReference type="SUPFAM" id="SSF55120">
    <property type="entry name" value="Pseudouridine synthase"/>
    <property type="match status" value="1"/>
</dbReference>
<dbReference type="GO" id="GO:0003723">
    <property type="term" value="F:RNA binding"/>
    <property type="evidence" value="ECO:0007669"/>
    <property type="project" value="InterPro"/>
</dbReference>
<sequence>MTRWNLPILFQNKHYIIVNKPNGVLSQSPDLRTWWLHHKYEPPVLMDLLRTQYPDICQAQWRTVHRLDATVTGGILISCTRTAASKFSKNLALGGNSGYKFTRKYIALVTGSSIDSFPDEGRLMINDMVSDYKRLGDNLVLFQLHTGKKHQIRIQLSKVFQQPIVNDVKYGADAIPNLEDIIGLHSALISTEIGLTRENHLIPIPCDSNARKLWNGYVDANGEFNDLITESLYDFSLPSRLDRILKITPAGSTNIQIAYKSKIGSF</sequence>
<dbReference type="FunCoup" id="G8JTB0">
    <property type="interactions" value="95"/>
</dbReference>
<dbReference type="GeneID" id="11469393"/>
<comment type="catalytic activity">
    <reaction evidence="5">
        <text>uridine(2819) in 21S rRNA = pseudouridine(2819) in 21S rRNA</text>
        <dbReference type="Rhea" id="RHEA:42556"/>
        <dbReference type="Rhea" id="RHEA-COMP:10113"/>
        <dbReference type="Rhea" id="RHEA-COMP:10114"/>
        <dbReference type="ChEBI" id="CHEBI:65314"/>
        <dbReference type="ChEBI" id="CHEBI:65315"/>
        <dbReference type="EC" id="5.4.99.43"/>
    </reaction>
</comment>
<proteinExistence type="inferred from homology"/>
<reference evidence="14" key="1">
    <citation type="journal article" date="2012" name="G3 (Bethesda)">
        <title>Pichia sorbitophila, an interspecies yeast hybrid reveals early steps of genome resolution following polyploidization.</title>
        <authorList>
            <person name="Leh Louis V."/>
            <person name="Despons L."/>
            <person name="Friedrich A."/>
            <person name="Martin T."/>
            <person name="Durrens P."/>
            <person name="Casaregola S."/>
            <person name="Neuveglise C."/>
            <person name="Fairhead C."/>
            <person name="Marck C."/>
            <person name="Cruz J.A."/>
            <person name="Straub M.L."/>
            <person name="Kugler V."/>
            <person name="Sacerdot C."/>
            <person name="Uzunov Z."/>
            <person name="Thierry A."/>
            <person name="Weiss S."/>
            <person name="Bleykasten C."/>
            <person name="De Montigny J."/>
            <person name="Jacques N."/>
            <person name="Jung P."/>
            <person name="Lemaire M."/>
            <person name="Mallet S."/>
            <person name="Morel G."/>
            <person name="Richard G.F."/>
            <person name="Sarkar A."/>
            <person name="Savel G."/>
            <person name="Schacherer J."/>
            <person name="Seret M.L."/>
            <person name="Talla E."/>
            <person name="Samson G."/>
            <person name="Jubin C."/>
            <person name="Poulain J."/>
            <person name="Vacherie B."/>
            <person name="Barbe V."/>
            <person name="Pelletier E."/>
            <person name="Sherman D.J."/>
            <person name="Westhof E."/>
            <person name="Weissenbach J."/>
            <person name="Baret P.V."/>
            <person name="Wincker P."/>
            <person name="Gaillardin C."/>
            <person name="Dujon B."/>
            <person name="Souciet J.L."/>
        </authorList>
    </citation>
    <scope>NUCLEOTIDE SEQUENCE [LARGE SCALE GENOMIC DNA]</scope>
    <source>
        <strain evidence="14">CBS 270.75 / DBVPG 7215 / KCTC 17166 / NRRL Y-17582</strain>
    </source>
</reference>
<name>G8JTB0_ERECY</name>
<feature type="domain" description="Pseudouridine synthase RsuA/RluA-like" evidence="12">
    <location>
        <begin position="14"/>
        <end position="157"/>
    </location>
</feature>
<organism evidence="13 14">
    <name type="scientific">Eremothecium cymbalariae (strain CBS 270.75 / DBVPG 7215 / KCTC 17166 / NRRL Y-17582)</name>
    <name type="common">Yeast</name>
    <dbReference type="NCBI Taxonomy" id="931890"/>
    <lineage>
        <taxon>Eukaryota</taxon>
        <taxon>Fungi</taxon>
        <taxon>Dikarya</taxon>
        <taxon>Ascomycota</taxon>
        <taxon>Saccharomycotina</taxon>
        <taxon>Saccharomycetes</taxon>
        <taxon>Saccharomycetales</taxon>
        <taxon>Saccharomycetaceae</taxon>
        <taxon>Eremothecium</taxon>
    </lineage>
</organism>
<evidence type="ECO:0000256" key="5">
    <source>
        <dbReference type="ARBA" id="ARBA00036927"/>
    </source>
</evidence>
<dbReference type="CDD" id="cd02869">
    <property type="entry name" value="PseudoU_synth_RluA_like"/>
    <property type="match status" value="1"/>
</dbReference>
<dbReference type="KEGG" id="erc:Ecym_4187"/>
<evidence type="ECO:0000256" key="9">
    <source>
        <dbReference type="ARBA" id="ARBA00041561"/>
    </source>
</evidence>
<gene>
    <name evidence="13" type="ordered locus">Ecym_4187</name>
</gene>
<evidence type="ECO:0000256" key="1">
    <source>
        <dbReference type="ARBA" id="ARBA00004173"/>
    </source>
</evidence>
<dbReference type="EMBL" id="CP002500">
    <property type="protein sequence ID" value="AET39263.1"/>
    <property type="molecule type" value="Genomic_DNA"/>
</dbReference>
<dbReference type="InterPro" id="IPR006145">
    <property type="entry name" value="PsdUridine_synth_RsuA/RluA"/>
</dbReference>
<dbReference type="PANTHER" id="PTHR21600:SF81">
    <property type="entry name" value="21S RRNA PSEUDOURIDINE(2819) SYNTHASE"/>
    <property type="match status" value="1"/>
</dbReference>
<evidence type="ECO:0000256" key="7">
    <source>
        <dbReference type="ARBA" id="ARBA00038947"/>
    </source>
</evidence>
<evidence type="ECO:0000256" key="6">
    <source>
        <dbReference type="ARBA" id="ARBA00037513"/>
    </source>
</evidence>
<protein>
    <recommendedName>
        <fullName evidence="8">21S rRNA pseudouridine(2819) synthase</fullName>
        <ecNumber evidence="7">5.4.99.43</ecNumber>
    </recommendedName>
    <alternativeName>
        <fullName evidence="10">Pseudouridine synthase 5</fullName>
    </alternativeName>
    <alternativeName>
        <fullName evidence="9">Pseudouridylate synthase PUS5</fullName>
    </alternativeName>
    <alternativeName>
        <fullName evidence="11">Uracil hydrolyase PUS5</fullName>
    </alternativeName>
</protein>